<accession>A0A2H4J142</accession>
<sequence length="57" mass="6655">MVQFYDLCEDTSQENITHFNFYSPFAQVHSDYHGCLPSDDDSADYIRHARIRAIKVS</sequence>
<evidence type="ECO:0000313" key="1">
    <source>
        <dbReference type="EMBL" id="ASN68049.1"/>
    </source>
</evidence>
<organism evidence="1">
    <name type="scientific">uncultured Caudovirales phage</name>
    <dbReference type="NCBI Taxonomy" id="2100421"/>
    <lineage>
        <taxon>Viruses</taxon>
        <taxon>Duplodnaviria</taxon>
        <taxon>Heunggongvirae</taxon>
        <taxon>Uroviricota</taxon>
        <taxon>Caudoviricetes</taxon>
        <taxon>Peduoviridae</taxon>
        <taxon>Maltschvirus</taxon>
        <taxon>Maltschvirus maltsch</taxon>
    </lineage>
</organism>
<proteinExistence type="predicted"/>
<dbReference type="EMBL" id="MF417871">
    <property type="protein sequence ID" value="ASN68049.1"/>
    <property type="molecule type" value="Genomic_DNA"/>
</dbReference>
<protein>
    <submittedName>
        <fullName evidence="1">Uncharacterized protein</fullName>
    </submittedName>
</protein>
<gene>
    <name evidence="1" type="ORF">8F11_14</name>
</gene>
<reference evidence="1" key="1">
    <citation type="submission" date="2017-06" db="EMBL/GenBank/DDBJ databases">
        <title>Novel phages from South African skin metaviromes.</title>
        <authorList>
            <person name="van Zyl L.J."/>
            <person name="Abrahams Y."/>
            <person name="Stander E.A."/>
            <person name="Kirby B.M."/>
            <person name="Clavaud C."/>
            <person name="Farcet C."/>
            <person name="Breton L."/>
            <person name="Trindade M.I."/>
        </authorList>
    </citation>
    <scope>NUCLEOTIDE SEQUENCE</scope>
</reference>
<name>A0A2H4J142_9CAUD</name>